<dbReference type="PANTHER" id="PTHR22916">
    <property type="entry name" value="GLYCOSYLTRANSFERASE"/>
    <property type="match status" value="1"/>
</dbReference>
<reference evidence="2 3" key="1">
    <citation type="submission" date="2020-02" db="EMBL/GenBank/DDBJ databases">
        <title>Out from the shadows clarifying the taxonomy of the family Cryomorphaceae and related taxa by utilizing the GTDB taxonomic framework.</title>
        <authorList>
            <person name="Bowman J.P."/>
        </authorList>
    </citation>
    <scope>NUCLEOTIDE SEQUENCE [LARGE SCALE GENOMIC DNA]</scope>
    <source>
        <strain evidence="2 3">QSSC 1-22</strain>
    </source>
</reference>
<dbReference type="RefSeq" id="WP_163285459.1">
    <property type="nucleotide sequence ID" value="NZ_JAAGVY010000019.1"/>
</dbReference>
<dbReference type="InterPro" id="IPR029044">
    <property type="entry name" value="Nucleotide-diphossugar_trans"/>
</dbReference>
<sequence length="304" mass="34586">MKLKSSMANPLVSVIVLTYNHAAFIEQCLSSILDQESDFDFEIIVSDDSSTDSTSAKINKISQIVSLLHSHETEKNLGAARNFESAFAKCRGEYIAFCEGDDYWCDPKKLAKQIEILKNDSSATLVYANYGKVEESGKLIEASVLNPLKNSFGLHDFIDGHGPTIHSMVVRREIFPAKFPSAFFQVENPDVFIIGWALTKGRGAYIPETLSMYRIHESGIYASKTRTEKNLLRYATRMEFFGTMPLSYRSFYQTAITKFEESLARTNRNGDKRLFAKYVKLLPLGRRVIFGLRRNYYRARTRGK</sequence>
<accession>A0A7K3WQV9</accession>
<dbReference type="Proteomes" id="UP000486602">
    <property type="component" value="Unassembled WGS sequence"/>
</dbReference>
<evidence type="ECO:0000259" key="1">
    <source>
        <dbReference type="Pfam" id="PF00535"/>
    </source>
</evidence>
<dbReference type="EMBL" id="JAAGVY010000019">
    <property type="protein sequence ID" value="NEN24063.1"/>
    <property type="molecule type" value="Genomic_DNA"/>
</dbReference>
<dbReference type="AlphaFoldDB" id="A0A7K3WQV9"/>
<dbReference type="Gene3D" id="3.90.550.10">
    <property type="entry name" value="Spore Coat Polysaccharide Biosynthesis Protein SpsA, Chain A"/>
    <property type="match status" value="1"/>
</dbReference>
<organism evidence="2 3">
    <name type="scientific">Cryomorpha ignava</name>
    <dbReference type="NCBI Taxonomy" id="101383"/>
    <lineage>
        <taxon>Bacteria</taxon>
        <taxon>Pseudomonadati</taxon>
        <taxon>Bacteroidota</taxon>
        <taxon>Flavobacteriia</taxon>
        <taxon>Flavobacteriales</taxon>
        <taxon>Cryomorphaceae</taxon>
        <taxon>Cryomorpha</taxon>
    </lineage>
</organism>
<feature type="domain" description="Glycosyltransferase 2-like" evidence="1">
    <location>
        <begin position="13"/>
        <end position="175"/>
    </location>
</feature>
<comment type="caution">
    <text evidence="2">The sequence shown here is derived from an EMBL/GenBank/DDBJ whole genome shotgun (WGS) entry which is preliminary data.</text>
</comment>
<proteinExistence type="predicted"/>
<dbReference type="InterPro" id="IPR001173">
    <property type="entry name" value="Glyco_trans_2-like"/>
</dbReference>
<gene>
    <name evidence="2" type="ORF">G3O08_11185</name>
</gene>
<dbReference type="SUPFAM" id="SSF53448">
    <property type="entry name" value="Nucleotide-diphospho-sugar transferases"/>
    <property type="match status" value="1"/>
</dbReference>
<keyword evidence="2" id="KW-0808">Transferase</keyword>
<evidence type="ECO:0000313" key="2">
    <source>
        <dbReference type="EMBL" id="NEN24063.1"/>
    </source>
</evidence>
<dbReference type="PANTHER" id="PTHR22916:SF3">
    <property type="entry name" value="UDP-GLCNAC:BETAGAL BETA-1,3-N-ACETYLGLUCOSAMINYLTRANSFERASE-LIKE PROTEIN 1"/>
    <property type="match status" value="1"/>
</dbReference>
<keyword evidence="3" id="KW-1185">Reference proteome</keyword>
<dbReference type="Pfam" id="PF00535">
    <property type="entry name" value="Glycos_transf_2"/>
    <property type="match status" value="1"/>
</dbReference>
<dbReference type="GO" id="GO:0016758">
    <property type="term" value="F:hexosyltransferase activity"/>
    <property type="evidence" value="ECO:0007669"/>
    <property type="project" value="UniProtKB-ARBA"/>
</dbReference>
<evidence type="ECO:0000313" key="3">
    <source>
        <dbReference type="Proteomes" id="UP000486602"/>
    </source>
</evidence>
<protein>
    <submittedName>
        <fullName evidence="2">Glycosyltransferase</fullName>
    </submittedName>
</protein>
<name>A0A7K3WQV9_9FLAO</name>